<dbReference type="InterPro" id="IPR000304">
    <property type="entry name" value="Pyrroline-COOH_reductase"/>
</dbReference>
<protein>
    <recommendedName>
        <fullName evidence="5 6">Pyrroline-5-carboxylate reductase</fullName>
        <shortName evidence="5">P5C reductase</shortName>
        <shortName evidence="5">P5CR</shortName>
        <ecNumber evidence="5 6">1.5.1.2</ecNumber>
    </recommendedName>
    <alternativeName>
        <fullName evidence="5">PCA reductase</fullName>
    </alternativeName>
</protein>
<comment type="similarity">
    <text evidence="1 5 8">Belongs to the pyrroline-5-carboxylate reductase family.</text>
</comment>
<dbReference type="PANTHER" id="PTHR11645:SF0">
    <property type="entry name" value="PYRROLINE-5-CARBOXYLATE REDUCTASE 3"/>
    <property type="match status" value="1"/>
</dbReference>
<organism evidence="11 12">
    <name type="scientific">Curtobacterium oceanosedimentum</name>
    <dbReference type="NCBI Taxonomy" id="465820"/>
    <lineage>
        <taxon>Bacteria</taxon>
        <taxon>Bacillati</taxon>
        <taxon>Actinomycetota</taxon>
        <taxon>Actinomycetes</taxon>
        <taxon>Micrococcales</taxon>
        <taxon>Microbacteriaceae</taxon>
        <taxon>Curtobacterium</taxon>
    </lineage>
</organism>
<evidence type="ECO:0000256" key="1">
    <source>
        <dbReference type="ARBA" id="ARBA00005525"/>
    </source>
</evidence>
<dbReference type="Pfam" id="PF03807">
    <property type="entry name" value="F420_oxidored"/>
    <property type="match status" value="1"/>
</dbReference>
<dbReference type="InterPro" id="IPR028939">
    <property type="entry name" value="P5C_Rdtase_cat_N"/>
</dbReference>
<evidence type="ECO:0000256" key="8">
    <source>
        <dbReference type="RuleBase" id="RU003903"/>
    </source>
</evidence>
<feature type="domain" description="Pyrroline-5-carboxylate reductase dimerisation" evidence="10">
    <location>
        <begin position="169"/>
        <end position="272"/>
    </location>
</feature>
<comment type="subcellular location">
    <subcellularLocation>
        <location evidence="5">Cytoplasm</location>
    </subcellularLocation>
</comment>
<dbReference type="NCBIfam" id="TIGR00112">
    <property type="entry name" value="proC"/>
    <property type="match status" value="1"/>
</dbReference>
<keyword evidence="5" id="KW-0963">Cytoplasm</keyword>
<dbReference type="GO" id="GO:0055129">
    <property type="term" value="P:L-proline biosynthetic process"/>
    <property type="evidence" value="ECO:0007669"/>
    <property type="project" value="UniProtKB-UniRule"/>
</dbReference>
<dbReference type="Gene3D" id="1.10.3730.10">
    <property type="entry name" value="ProC C-terminal domain-like"/>
    <property type="match status" value="1"/>
</dbReference>
<dbReference type="InterPro" id="IPR053790">
    <property type="entry name" value="P5CR-like_CS"/>
</dbReference>
<evidence type="ECO:0000256" key="6">
    <source>
        <dbReference type="NCBIfam" id="TIGR00112"/>
    </source>
</evidence>
<dbReference type="UniPathway" id="UPA00098">
    <property type="reaction ID" value="UER00361"/>
</dbReference>
<evidence type="ECO:0000256" key="5">
    <source>
        <dbReference type="HAMAP-Rule" id="MF_01925"/>
    </source>
</evidence>
<dbReference type="InterPro" id="IPR029036">
    <property type="entry name" value="P5CR_dimer"/>
</dbReference>
<evidence type="ECO:0000313" key="11">
    <source>
        <dbReference type="EMBL" id="KTR50925.1"/>
    </source>
</evidence>
<accession>A0A147DNZ8</accession>
<evidence type="ECO:0000259" key="10">
    <source>
        <dbReference type="Pfam" id="PF14748"/>
    </source>
</evidence>
<evidence type="ECO:0000256" key="3">
    <source>
        <dbReference type="ARBA" id="ARBA00023002"/>
    </source>
</evidence>
<feature type="binding site" evidence="7">
    <location>
        <begin position="11"/>
        <end position="16"/>
    </location>
    <ligand>
        <name>NADP(+)</name>
        <dbReference type="ChEBI" id="CHEBI:58349"/>
    </ligand>
</feature>
<evidence type="ECO:0000256" key="4">
    <source>
        <dbReference type="ARBA" id="ARBA00058118"/>
    </source>
</evidence>
<dbReference type="OrthoDB" id="9805754at2"/>
<feature type="domain" description="Pyrroline-5-carboxylate reductase catalytic N-terminal" evidence="9">
    <location>
        <begin position="9"/>
        <end position="106"/>
    </location>
</feature>
<dbReference type="Proteomes" id="UP000072763">
    <property type="component" value="Unassembled WGS sequence"/>
</dbReference>
<dbReference type="GO" id="GO:0005737">
    <property type="term" value="C:cytoplasm"/>
    <property type="evidence" value="ECO:0007669"/>
    <property type="project" value="UniProtKB-SubCell"/>
</dbReference>
<dbReference type="AlphaFoldDB" id="A0A147DNZ8"/>
<keyword evidence="3 5" id="KW-0560">Oxidoreductase</keyword>
<gene>
    <name evidence="5" type="primary">proC</name>
    <name evidence="11" type="ORF">NS359_12705</name>
</gene>
<comment type="function">
    <text evidence="4 5">Catalyzes the reduction of 1-pyrroline-5-carboxylate (PCA) to L-proline.</text>
</comment>
<dbReference type="SUPFAM" id="SSF51735">
    <property type="entry name" value="NAD(P)-binding Rossmann-fold domains"/>
    <property type="match status" value="1"/>
</dbReference>
<keyword evidence="5 8" id="KW-0641">Proline biosynthesis</keyword>
<evidence type="ECO:0000256" key="2">
    <source>
        <dbReference type="ARBA" id="ARBA00022857"/>
    </source>
</evidence>
<evidence type="ECO:0000259" key="9">
    <source>
        <dbReference type="Pfam" id="PF03807"/>
    </source>
</evidence>
<dbReference type="EC" id="1.5.1.2" evidence="5 6"/>
<dbReference type="RefSeq" id="WP_058750337.1">
    <property type="nucleotide sequence ID" value="NZ_LDRC01000068.1"/>
</dbReference>
<feature type="binding site" evidence="7">
    <location>
        <position position="38"/>
    </location>
    <ligand>
        <name>NADP(+)</name>
        <dbReference type="ChEBI" id="CHEBI:58349"/>
    </ligand>
</feature>
<comment type="pathway">
    <text evidence="5 8">Amino-acid biosynthesis; L-proline biosynthesis; L-proline from L-glutamate 5-semialdehyde: step 1/1.</text>
</comment>
<keyword evidence="2 5" id="KW-0521">NADP</keyword>
<reference evidence="11 12" key="1">
    <citation type="journal article" date="2016" name="Front. Microbiol.">
        <title>Genomic Resource of Rice Seed Associated Bacteria.</title>
        <authorList>
            <person name="Midha S."/>
            <person name="Bansal K."/>
            <person name="Sharma S."/>
            <person name="Kumar N."/>
            <person name="Patil P.P."/>
            <person name="Chaudhry V."/>
            <person name="Patil P.B."/>
        </authorList>
    </citation>
    <scope>NUCLEOTIDE SEQUENCE [LARGE SCALE GENOMIC DNA]</scope>
    <source>
        <strain evidence="11 12">NS359</strain>
    </source>
</reference>
<dbReference type="PATRIC" id="fig|465820.4.peg.2797"/>
<dbReference type="InterPro" id="IPR008927">
    <property type="entry name" value="6-PGluconate_DH-like_C_sf"/>
</dbReference>
<comment type="catalytic activity">
    <reaction evidence="5 8">
        <text>L-proline + NADP(+) = (S)-1-pyrroline-5-carboxylate + NADPH + 2 H(+)</text>
        <dbReference type="Rhea" id="RHEA:14109"/>
        <dbReference type="ChEBI" id="CHEBI:15378"/>
        <dbReference type="ChEBI" id="CHEBI:17388"/>
        <dbReference type="ChEBI" id="CHEBI:57783"/>
        <dbReference type="ChEBI" id="CHEBI:58349"/>
        <dbReference type="ChEBI" id="CHEBI:60039"/>
        <dbReference type="EC" id="1.5.1.2"/>
    </reaction>
</comment>
<dbReference type="HAMAP" id="MF_01925">
    <property type="entry name" value="P5C_reductase"/>
    <property type="match status" value="1"/>
</dbReference>
<dbReference type="PIRSF" id="PIRSF000193">
    <property type="entry name" value="Pyrrol-5-carb_rd"/>
    <property type="match status" value="1"/>
</dbReference>
<dbReference type="GO" id="GO:0004735">
    <property type="term" value="F:pyrroline-5-carboxylate reductase activity"/>
    <property type="evidence" value="ECO:0007669"/>
    <property type="project" value="UniProtKB-UniRule"/>
</dbReference>
<dbReference type="PANTHER" id="PTHR11645">
    <property type="entry name" value="PYRROLINE-5-CARBOXYLATE REDUCTASE"/>
    <property type="match status" value="1"/>
</dbReference>
<dbReference type="SUPFAM" id="SSF48179">
    <property type="entry name" value="6-phosphogluconate dehydrogenase C-terminal domain-like"/>
    <property type="match status" value="1"/>
</dbReference>
<evidence type="ECO:0000256" key="7">
    <source>
        <dbReference type="PIRSR" id="PIRSR000193-1"/>
    </source>
</evidence>
<dbReference type="Gene3D" id="3.40.50.720">
    <property type="entry name" value="NAD(P)-binding Rossmann-like Domain"/>
    <property type="match status" value="1"/>
</dbReference>
<dbReference type="EMBL" id="LDRC01000068">
    <property type="protein sequence ID" value="KTR50925.1"/>
    <property type="molecule type" value="Genomic_DNA"/>
</dbReference>
<comment type="caution">
    <text evidence="11">The sequence shown here is derived from an EMBL/GenBank/DDBJ whole genome shotgun (WGS) entry which is preliminary data.</text>
</comment>
<comment type="catalytic activity">
    <reaction evidence="5">
        <text>L-proline + NAD(+) = (S)-1-pyrroline-5-carboxylate + NADH + 2 H(+)</text>
        <dbReference type="Rhea" id="RHEA:14105"/>
        <dbReference type="ChEBI" id="CHEBI:15378"/>
        <dbReference type="ChEBI" id="CHEBI:17388"/>
        <dbReference type="ChEBI" id="CHEBI:57540"/>
        <dbReference type="ChEBI" id="CHEBI:57945"/>
        <dbReference type="ChEBI" id="CHEBI:60039"/>
        <dbReference type="EC" id="1.5.1.2"/>
    </reaction>
</comment>
<name>A0A147DNZ8_9MICO</name>
<feature type="binding site" evidence="7">
    <location>
        <position position="64"/>
    </location>
    <ligand>
        <name>NADPH</name>
        <dbReference type="ChEBI" id="CHEBI:57783"/>
    </ligand>
</feature>
<dbReference type="PROSITE" id="PS00521">
    <property type="entry name" value="P5CR"/>
    <property type="match status" value="1"/>
</dbReference>
<sequence>MTIALPRTAMLGVGSMSGSVLEGLLAAGLDPTTVTLTTRSERSAAAWRERGLDAVATETDPDANRQAVRGAGLVVLGVKPYLVGEVLDEVAASLHPGAVVVSVAVGTTLASMEARVPAGVRVVRALPNTPIGVGHGVTGVSAGTTADADAVALASSVFTASGQVIEVPESQLDALSAVSGSGPAYVFLLVEQWQQAAEALGFTPEQAATMVQGTIRGAVELLAASGREPADLRRAVTSPKGTTERAVAVLQEADLAGTFTRASRAAIARAEEIAAS</sequence>
<proteinExistence type="inferred from homology"/>
<keyword evidence="5 8" id="KW-0028">Amino-acid biosynthesis</keyword>
<dbReference type="InterPro" id="IPR036291">
    <property type="entry name" value="NAD(P)-bd_dom_sf"/>
</dbReference>
<dbReference type="FunFam" id="1.10.3730.10:FF:000001">
    <property type="entry name" value="Pyrroline-5-carboxylate reductase"/>
    <property type="match status" value="1"/>
</dbReference>
<dbReference type="STRING" id="465820.NS263_13575"/>
<dbReference type="Pfam" id="PF14748">
    <property type="entry name" value="P5CR_dimer"/>
    <property type="match status" value="1"/>
</dbReference>
<evidence type="ECO:0000313" key="12">
    <source>
        <dbReference type="Proteomes" id="UP000072763"/>
    </source>
</evidence>